<proteinExistence type="predicted"/>
<accession>A0A938YHB9</accession>
<gene>
    <name evidence="1" type="ORF">JL106_19655</name>
</gene>
<reference evidence="1" key="1">
    <citation type="submission" date="2021-01" db="EMBL/GenBank/DDBJ databases">
        <title>YIM 132084 draft genome.</title>
        <authorList>
            <person name="An D."/>
        </authorList>
    </citation>
    <scope>NUCLEOTIDE SEQUENCE</scope>
    <source>
        <strain evidence="1">YIM 132084</strain>
    </source>
</reference>
<organism evidence="1 2">
    <name type="scientific">Nakamurella leprariae</name>
    <dbReference type="NCBI Taxonomy" id="2803911"/>
    <lineage>
        <taxon>Bacteria</taxon>
        <taxon>Bacillati</taxon>
        <taxon>Actinomycetota</taxon>
        <taxon>Actinomycetes</taxon>
        <taxon>Nakamurellales</taxon>
        <taxon>Nakamurellaceae</taxon>
        <taxon>Nakamurella</taxon>
    </lineage>
</organism>
<keyword evidence="2" id="KW-1185">Reference proteome</keyword>
<evidence type="ECO:0000313" key="2">
    <source>
        <dbReference type="Proteomes" id="UP000663792"/>
    </source>
</evidence>
<dbReference type="EMBL" id="JAERWK010000029">
    <property type="protein sequence ID" value="MBM9469506.1"/>
    <property type="molecule type" value="Genomic_DNA"/>
</dbReference>
<dbReference type="AlphaFoldDB" id="A0A938YHB9"/>
<evidence type="ECO:0000313" key="1">
    <source>
        <dbReference type="EMBL" id="MBM9469506.1"/>
    </source>
</evidence>
<comment type="caution">
    <text evidence="1">The sequence shown here is derived from an EMBL/GenBank/DDBJ whole genome shotgun (WGS) entry which is preliminary data.</text>
</comment>
<dbReference type="Proteomes" id="UP000663792">
    <property type="component" value="Unassembled WGS sequence"/>
</dbReference>
<sequence>MSAITACPVAGLENVTADRQFGSYLAAISTDGRADERTGYIEWPAPGDDDGVEVWDAWHGWISRHKRDWTRAFRWLAEHGVPRGYDDGEGPGHDGARRVEFLLV</sequence>
<protein>
    <submittedName>
        <fullName evidence="1">Uncharacterized protein</fullName>
    </submittedName>
</protein>
<dbReference type="RefSeq" id="WP_205262472.1">
    <property type="nucleotide sequence ID" value="NZ_JAERWK010000029.1"/>
</dbReference>
<name>A0A938YHB9_9ACTN</name>